<proteinExistence type="predicted"/>
<name>D8M7T0_BLAHO</name>
<dbReference type="AlphaFoldDB" id="D8M7T0"/>
<organism evidence="1">
    <name type="scientific">Blastocystis hominis</name>
    <dbReference type="NCBI Taxonomy" id="12968"/>
    <lineage>
        <taxon>Eukaryota</taxon>
        <taxon>Sar</taxon>
        <taxon>Stramenopiles</taxon>
        <taxon>Bigyra</taxon>
        <taxon>Opalozoa</taxon>
        <taxon>Opalinata</taxon>
        <taxon>Blastocystidae</taxon>
        <taxon>Blastocystis</taxon>
    </lineage>
</organism>
<sequence length="80" mass="9072">MSMDVNTSPTNFSRNNLVAGDLALLTTSIWSEAISGRKVDNKELARSHEQMKKEYIKAIKSTRTKEELEVFFFVVCLFVG</sequence>
<dbReference type="EMBL" id="FN668672">
    <property type="protein sequence ID" value="CBK24119.2"/>
    <property type="molecule type" value="Genomic_DNA"/>
</dbReference>
<dbReference type="InParanoid" id="D8M7T0"/>
<reference evidence="1" key="1">
    <citation type="submission" date="2010-02" db="EMBL/GenBank/DDBJ databases">
        <title>Sequencing and annotation of the Blastocystis hominis genome.</title>
        <authorList>
            <person name="Wincker P."/>
        </authorList>
    </citation>
    <scope>NUCLEOTIDE SEQUENCE</scope>
    <source>
        <strain evidence="1">Singapore isolate B</strain>
    </source>
</reference>
<gene>
    <name evidence="1" type="ORF">GSBLH_T00003888001</name>
</gene>
<accession>D8M7T0</accession>
<evidence type="ECO:0000313" key="2">
    <source>
        <dbReference type="Proteomes" id="UP000008312"/>
    </source>
</evidence>
<keyword evidence="2" id="KW-1185">Reference proteome</keyword>
<dbReference type="Proteomes" id="UP000008312">
    <property type="component" value="Unassembled WGS sequence"/>
</dbReference>
<evidence type="ECO:0000313" key="1">
    <source>
        <dbReference type="EMBL" id="CBK24119.2"/>
    </source>
</evidence>
<dbReference type="GeneID" id="24920948"/>
<protein>
    <submittedName>
        <fullName evidence="1">Uncharacterized protein</fullName>
    </submittedName>
</protein>
<dbReference type="RefSeq" id="XP_012898167.1">
    <property type="nucleotide sequence ID" value="XM_013042713.1"/>
</dbReference>